<organism evidence="2 3">
    <name type="scientific">Acetobacter tropicalis NBRC 101654</name>
    <dbReference type="NCBI Taxonomy" id="749388"/>
    <lineage>
        <taxon>Bacteria</taxon>
        <taxon>Pseudomonadati</taxon>
        <taxon>Pseudomonadota</taxon>
        <taxon>Alphaproteobacteria</taxon>
        <taxon>Acetobacterales</taxon>
        <taxon>Acetobacteraceae</taxon>
        <taxon>Acetobacter</taxon>
    </lineage>
</organism>
<evidence type="ECO:0000313" key="3">
    <source>
        <dbReference type="Proteomes" id="UP000004319"/>
    </source>
</evidence>
<evidence type="ECO:0000313" key="2">
    <source>
        <dbReference type="EMBL" id="GAA07771.1"/>
    </source>
</evidence>
<feature type="transmembrane region" description="Helical" evidence="1">
    <location>
        <begin position="60"/>
        <end position="78"/>
    </location>
</feature>
<evidence type="ECO:0008006" key="4">
    <source>
        <dbReference type="Google" id="ProtNLM"/>
    </source>
</evidence>
<dbReference type="AlphaFoldDB" id="F7VBM6"/>
<dbReference type="Proteomes" id="UP000004319">
    <property type="component" value="Unassembled WGS sequence"/>
</dbReference>
<comment type="caution">
    <text evidence="2">The sequence shown here is derived from an EMBL/GenBank/DDBJ whole genome shotgun (WGS) entry which is preliminary data.</text>
</comment>
<gene>
    <name evidence="2" type="ORF">ATPR_0775</name>
</gene>
<dbReference type="EMBL" id="BABS01000014">
    <property type="protein sequence ID" value="GAA07771.1"/>
    <property type="molecule type" value="Genomic_DNA"/>
</dbReference>
<accession>F7VBM6</accession>
<name>F7VBM6_9PROT</name>
<keyword evidence="1" id="KW-0472">Membrane</keyword>
<keyword evidence="1" id="KW-1133">Transmembrane helix</keyword>
<keyword evidence="1" id="KW-0812">Transmembrane</keyword>
<proteinExistence type="predicted"/>
<evidence type="ECO:0000256" key="1">
    <source>
        <dbReference type="SAM" id="Phobius"/>
    </source>
</evidence>
<protein>
    <recommendedName>
        <fullName evidence="4">DUF883 domain-containing protein</fullName>
    </recommendedName>
</protein>
<reference evidence="2 3" key="1">
    <citation type="journal article" date="2011" name="Biochem. Biophys. Res. Commun.">
        <title>Increased number of Arginine-based salt bridges contributes to the thermotolerance of thermotolerant acetic acid bacteria, Acetobacter tropicalis SKU1100.</title>
        <authorList>
            <person name="Matsutani M."/>
            <person name="Hirakawa H."/>
            <person name="Nishikura M."/>
            <person name="Soemphol W."/>
            <person name="Ali I.A.I."/>
            <person name="Yakushi T."/>
            <person name="Matsushita K."/>
        </authorList>
    </citation>
    <scope>NUCLEOTIDE SEQUENCE [LARGE SCALE GENOMIC DNA]</scope>
    <source>
        <strain evidence="2 3">NBRC 101654</strain>
    </source>
</reference>
<sequence length="81" mass="8641">MCVMSDENDIQHKLEEGIGRVQDGAESLRDKASDTIEDLACNKGCGAVEAVRDVIADQPIVSVVVAWVSGFLLGALLARKL</sequence>